<dbReference type="PRINTS" id="PR00080">
    <property type="entry name" value="SDRFAMILY"/>
</dbReference>
<protein>
    <submittedName>
        <fullName evidence="4">SDR family oxidoreductase</fullName>
    </submittedName>
</protein>
<dbReference type="InterPro" id="IPR002347">
    <property type="entry name" value="SDR_fam"/>
</dbReference>
<dbReference type="NCBIfam" id="NF005372">
    <property type="entry name" value="PRK06914.1"/>
    <property type="match status" value="1"/>
</dbReference>
<dbReference type="SUPFAM" id="SSF51735">
    <property type="entry name" value="NAD(P)-binding Rossmann-fold domains"/>
    <property type="match status" value="1"/>
</dbReference>
<dbReference type="InterPro" id="IPR036291">
    <property type="entry name" value="NAD(P)-bd_dom_sf"/>
</dbReference>
<keyword evidence="5" id="KW-1185">Reference proteome</keyword>
<comment type="caution">
    <text evidence="4">The sequence shown here is derived from an EMBL/GenBank/DDBJ whole genome shotgun (WGS) entry which is preliminary data.</text>
</comment>
<sequence>MRHVAIVTGASSGFGLLTTLELAKRGFHVLATMRDIQKAIIFKEHVKELSLLDRIEVYPLDVTKQEDIEAFQKKVEEFDHVRVLVNNAGIAIGGFSEQIEMEDYRRQFETNVFGVMATTQAILPKMREQGEGTIINVSSISGLVGFPGLSPYVASKYALEGYSESLRLEMMPFGVQVALVEPGSFSTNIWSSGMEIAGGVNNDQSPYATYMEKLMATMESGKNKHGDPQLVAKLICEIAMMKEVKKLRYPIGRGVRAQLMLKRLLPWHRWERIIINTILQEK</sequence>
<dbReference type="CDD" id="cd05374">
    <property type="entry name" value="17beta-HSD-like_SDR_c"/>
    <property type="match status" value="1"/>
</dbReference>
<comment type="similarity">
    <text evidence="1 3">Belongs to the short-chain dehydrogenases/reductases (SDR) family.</text>
</comment>
<dbReference type="EMBL" id="JAMQJZ010000004">
    <property type="protein sequence ID" value="MDC3420031.1"/>
    <property type="molecule type" value="Genomic_DNA"/>
</dbReference>
<accession>A0A9X3WMJ6</accession>
<dbReference type="PROSITE" id="PS00061">
    <property type="entry name" value="ADH_SHORT"/>
    <property type="match status" value="1"/>
</dbReference>
<dbReference type="InterPro" id="IPR020904">
    <property type="entry name" value="Sc_DH/Rdtase_CS"/>
</dbReference>
<dbReference type="AlphaFoldDB" id="A0A9X3WMJ6"/>
<organism evidence="4 5">
    <name type="scientific">Aquibacillus koreensis</name>
    <dbReference type="NCBI Taxonomy" id="279446"/>
    <lineage>
        <taxon>Bacteria</taxon>
        <taxon>Bacillati</taxon>
        <taxon>Bacillota</taxon>
        <taxon>Bacilli</taxon>
        <taxon>Bacillales</taxon>
        <taxon>Bacillaceae</taxon>
        <taxon>Aquibacillus</taxon>
    </lineage>
</organism>
<evidence type="ECO:0000256" key="3">
    <source>
        <dbReference type="RuleBase" id="RU000363"/>
    </source>
</evidence>
<dbReference type="PANTHER" id="PTHR43976">
    <property type="entry name" value="SHORT CHAIN DEHYDROGENASE"/>
    <property type="match status" value="1"/>
</dbReference>
<proteinExistence type="inferred from homology"/>
<evidence type="ECO:0000256" key="2">
    <source>
        <dbReference type="ARBA" id="ARBA00023002"/>
    </source>
</evidence>
<dbReference type="PRINTS" id="PR00081">
    <property type="entry name" value="GDHRDH"/>
</dbReference>
<dbReference type="PANTHER" id="PTHR43976:SF16">
    <property type="entry name" value="SHORT-CHAIN DEHYDROGENASE_REDUCTASE FAMILY PROTEIN"/>
    <property type="match status" value="1"/>
</dbReference>
<keyword evidence="2" id="KW-0560">Oxidoreductase</keyword>
<evidence type="ECO:0000313" key="5">
    <source>
        <dbReference type="Proteomes" id="UP001145072"/>
    </source>
</evidence>
<reference evidence="4" key="1">
    <citation type="submission" date="2022-06" db="EMBL/GenBank/DDBJ databases">
        <title>Aquibacillus sp. a new bacterium isolated from soil saline samples.</title>
        <authorList>
            <person name="Galisteo C."/>
            <person name="De La Haba R."/>
            <person name="Sanchez-Porro C."/>
            <person name="Ventosa A."/>
        </authorList>
    </citation>
    <scope>NUCLEOTIDE SEQUENCE</scope>
    <source>
        <strain evidence="4">JCM 12387</strain>
    </source>
</reference>
<dbReference type="Proteomes" id="UP001145072">
    <property type="component" value="Unassembled WGS sequence"/>
</dbReference>
<dbReference type="RefSeq" id="WP_259868579.1">
    <property type="nucleotide sequence ID" value="NZ_JAMQJZ010000004.1"/>
</dbReference>
<dbReference type="Gene3D" id="3.40.50.720">
    <property type="entry name" value="NAD(P)-binding Rossmann-like Domain"/>
    <property type="match status" value="1"/>
</dbReference>
<name>A0A9X3WMJ6_9BACI</name>
<evidence type="ECO:0000256" key="1">
    <source>
        <dbReference type="ARBA" id="ARBA00006484"/>
    </source>
</evidence>
<evidence type="ECO:0000313" key="4">
    <source>
        <dbReference type="EMBL" id="MDC3420031.1"/>
    </source>
</evidence>
<dbReference type="Pfam" id="PF00106">
    <property type="entry name" value="adh_short"/>
    <property type="match status" value="1"/>
</dbReference>
<dbReference type="InterPro" id="IPR051911">
    <property type="entry name" value="SDR_oxidoreductase"/>
</dbReference>
<gene>
    <name evidence="4" type="ORF">NC661_06580</name>
</gene>
<dbReference type="GO" id="GO:0016491">
    <property type="term" value="F:oxidoreductase activity"/>
    <property type="evidence" value="ECO:0007669"/>
    <property type="project" value="UniProtKB-KW"/>
</dbReference>